<protein>
    <submittedName>
        <fullName evidence="2">Uncharacterized protein</fullName>
    </submittedName>
</protein>
<gene>
    <name evidence="2" type="ORF">B0H64DRAFT_327902</name>
</gene>
<dbReference type="GeneID" id="87837758"/>
<feature type="transmembrane region" description="Helical" evidence="1">
    <location>
        <begin position="81"/>
        <end position="107"/>
    </location>
</feature>
<accession>A0AAE0LQ00</accession>
<dbReference type="EMBL" id="JAUEPN010000006">
    <property type="protein sequence ID" value="KAK3293015.1"/>
    <property type="molecule type" value="Genomic_DNA"/>
</dbReference>
<evidence type="ECO:0000256" key="1">
    <source>
        <dbReference type="SAM" id="Phobius"/>
    </source>
</evidence>
<keyword evidence="3" id="KW-1185">Reference proteome</keyword>
<comment type="caution">
    <text evidence="2">The sequence shown here is derived from an EMBL/GenBank/DDBJ whole genome shotgun (WGS) entry which is preliminary data.</text>
</comment>
<name>A0AAE0LQ00_9PEZI</name>
<keyword evidence="1" id="KW-0812">Transmembrane</keyword>
<evidence type="ECO:0000313" key="3">
    <source>
        <dbReference type="Proteomes" id="UP001278766"/>
    </source>
</evidence>
<reference evidence="2" key="1">
    <citation type="journal article" date="2023" name="Mol. Phylogenet. Evol.">
        <title>Genome-scale phylogeny and comparative genomics of the fungal order Sordariales.</title>
        <authorList>
            <person name="Hensen N."/>
            <person name="Bonometti L."/>
            <person name="Westerberg I."/>
            <person name="Brannstrom I.O."/>
            <person name="Guillou S."/>
            <person name="Cros-Aarteil S."/>
            <person name="Calhoun S."/>
            <person name="Haridas S."/>
            <person name="Kuo A."/>
            <person name="Mondo S."/>
            <person name="Pangilinan J."/>
            <person name="Riley R."/>
            <person name="LaButti K."/>
            <person name="Andreopoulos B."/>
            <person name="Lipzen A."/>
            <person name="Chen C."/>
            <person name="Yan M."/>
            <person name="Daum C."/>
            <person name="Ng V."/>
            <person name="Clum A."/>
            <person name="Steindorff A."/>
            <person name="Ohm R.A."/>
            <person name="Martin F."/>
            <person name="Silar P."/>
            <person name="Natvig D.O."/>
            <person name="Lalanne C."/>
            <person name="Gautier V."/>
            <person name="Ament-Velasquez S.L."/>
            <person name="Kruys A."/>
            <person name="Hutchinson M.I."/>
            <person name="Powell A.J."/>
            <person name="Barry K."/>
            <person name="Miller A.N."/>
            <person name="Grigoriev I.V."/>
            <person name="Debuchy R."/>
            <person name="Gladieux P."/>
            <person name="Hiltunen Thoren M."/>
            <person name="Johannesson H."/>
        </authorList>
    </citation>
    <scope>NUCLEOTIDE SEQUENCE</scope>
    <source>
        <strain evidence="2">CBS 168.71</strain>
    </source>
</reference>
<keyword evidence="1" id="KW-0472">Membrane</keyword>
<reference evidence="2" key="2">
    <citation type="submission" date="2023-06" db="EMBL/GenBank/DDBJ databases">
        <authorList>
            <consortium name="Lawrence Berkeley National Laboratory"/>
            <person name="Haridas S."/>
            <person name="Hensen N."/>
            <person name="Bonometti L."/>
            <person name="Westerberg I."/>
            <person name="Brannstrom I.O."/>
            <person name="Guillou S."/>
            <person name="Cros-Aarteil S."/>
            <person name="Calhoun S."/>
            <person name="Kuo A."/>
            <person name="Mondo S."/>
            <person name="Pangilinan J."/>
            <person name="Riley R."/>
            <person name="Labutti K."/>
            <person name="Andreopoulos B."/>
            <person name="Lipzen A."/>
            <person name="Chen C."/>
            <person name="Yanf M."/>
            <person name="Daum C."/>
            <person name="Ng V."/>
            <person name="Clum A."/>
            <person name="Steindorff A."/>
            <person name="Ohm R."/>
            <person name="Martin F."/>
            <person name="Silar P."/>
            <person name="Natvig D."/>
            <person name="Lalanne C."/>
            <person name="Gautier V."/>
            <person name="Ament-Velasquez S.L."/>
            <person name="Kruys A."/>
            <person name="Hutchinson M.I."/>
            <person name="Powell A.J."/>
            <person name="Barry K."/>
            <person name="Miller A.N."/>
            <person name="Grigoriev I.V."/>
            <person name="Debuchy R."/>
            <person name="Gladieux P."/>
            <person name="Thoren M.H."/>
            <person name="Johannesson H."/>
        </authorList>
    </citation>
    <scope>NUCLEOTIDE SEQUENCE</scope>
    <source>
        <strain evidence="2">CBS 168.71</strain>
    </source>
</reference>
<sequence length="508" mass="56429">MWGPGTPSWIIRFICHIPTGMMGINCLGTYRQSTGLGDIYDVIPHGRAFLQGMQFLGYAGTTAFGWNFFQFGASPLCSGRVLALVGVVDLVLASILIAGVIMTGMFLPDTYGPCDRASSWNNGTDGRNFFLVAYTTGSFGTSGPNGVCHGIMQNWVMAIVVIVFYVLCGLVNVILGCFGESGTITCFGSRRQYDLDDLFSCLGTPLRLLFRPIYLLYRSTRGSIYISYRYISKYMCRKKDTDRLQKPKEATIDMESTLEPNSPRLPMELVTMMTKDLHHADLVNIGHSSKYLEAAFFGEHSPDQVARELRRFACKGGGPLTNCPVCSIQTCSGCRRKAPASRHNVAFKHLTSCQAACTRCFFTNHCFRRPRPTKPGKIWTGTSWVNKTFHETTRRNAEGLSLTLGAGFSPRGGNNRVGHGVGPMLEEVCHNCASLPETAREELRDEGNVREMRRQATLPMACFECRRDLPRDGVRWWVNPETGGECRWHGHPGWVDARSRKLAAEFGG</sequence>
<feature type="transmembrane region" description="Helical" evidence="1">
    <location>
        <begin position="48"/>
        <end position="69"/>
    </location>
</feature>
<feature type="transmembrane region" description="Helical" evidence="1">
    <location>
        <begin position="155"/>
        <end position="178"/>
    </location>
</feature>
<proteinExistence type="predicted"/>
<keyword evidence="1" id="KW-1133">Transmembrane helix</keyword>
<organism evidence="2 3">
    <name type="scientific">Chaetomium fimeti</name>
    <dbReference type="NCBI Taxonomy" id="1854472"/>
    <lineage>
        <taxon>Eukaryota</taxon>
        <taxon>Fungi</taxon>
        <taxon>Dikarya</taxon>
        <taxon>Ascomycota</taxon>
        <taxon>Pezizomycotina</taxon>
        <taxon>Sordariomycetes</taxon>
        <taxon>Sordariomycetidae</taxon>
        <taxon>Sordariales</taxon>
        <taxon>Chaetomiaceae</taxon>
        <taxon>Chaetomium</taxon>
    </lineage>
</organism>
<dbReference type="Proteomes" id="UP001278766">
    <property type="component" value="Unassembled WGS sequence"/>
</dbReference>
<evidence type="ECO:0000313" key="2">
    <source>
        <dbReference type="EMBL" id="KAK3293015.1"/>
    </source>
</evidence>
<dbReference type="AlphaFoldDB" id="A0AAE0LQ00"/>
<dbReference type="RefSeq" id="XP_062656529.1">
    <property type="nucleotide sequence ID" value="XM_062800810.1"/>
</dbReference>